<dbReference type="Gene3D" id="3.40.50.150">
    <property type="entry name" value="Vaccinia Virus protein VP39"/>
    <property type="match status" value="1"/>
</dbReference>
<dbReference type="AlphaFoldDB" id="A0A1S9RJ28"/>
<dbReference type="EMBL" id="LJBN01000172">
    <property type="protein sequence ID" value="OOQ85058.1"/>
    <property type="molecule type" value="Genomic_DNA"/>
</dbReference>
<evidence type="ECO:0000313" key="5">
    <source>
        <dbReference type="Proteomes" id="UP000190744"/>
    </source>
</evidence>
<evidence type="ECO:0000256" key="2">
    <source>
        <dbReference type="ARBA" id="ARBA00022679"/>
    </source>
</evidence>
<dbReference type="PANTHER" id="PTHR32266:SF12">
    <property type="entry name" value="NICOTIANAMINE SYNTHASE 3"/>
    <property type="match status" value="1"/>
</dbReference>
<dbReference type="SUPFAM" id="SSF53335">
    <property type="entry name" value="S-adenosyl-L-methionine-dependent methyltransferases"/>
    <property type="match status" value="1"/>
</dbReference>
<protein>
    <recommendedName>
        <fullName evidence="6">Nicotianamine synthase</fullName>
    </recommendedName>
</protein>
<dbReference type="GO" id="GO:0030410">
    <property type="term" value="F:nicotianamine synthase activity"/>
    <property type="evidence" value="ECO:0007669"/>
    <property type="project" value="InterPro"/>
</dbReference>
<keyword evidence="2" id="KW-0808">Transferase</keyword>
<sequence>MTQNGTSQAEGIILELLELIQKLSAFSSFAPSPELDDVLGQISHICHQSNVSVSQEDEILNDPRITESIHTLRTLWGQAAGALEDSWAEKILASKDSDHAKSLLAKYPRIQNYKTTIPIELGVISIVLQRFPSKVAMLGSGPLPLTSLSIKDYAIEKNYPLDILNVDIVPERIAASTQIFKLLGPQYDTISHHVSDASGSSLPDLTDSDVVYLASLIGVTNEEKVDVLANVARRMSKDSVIVIRSSSGLSRLLWPNLEVKDFARISDLVEPSLAAQPLSGPTKHSVVVLRVVG</sequence>
<organism evidence="4 5">
    <name type="scientific">Penicillium brasilianum</name>
    <dbReference type="NCBI Taxonomy" id="104259"/>
    <lineage>
        <taxon>Eukaryota</taxon>
        <taxon>Fungi</taxon>
        <taxon>Dikarya</taxon>
        <taxon>Ascomycota</taxon>
        <taxon>Pezizomycotina</taxon>
        <taxon>Eurotiomycetes</taxon>
        <taxon>Eurotiomycetidae</taxon>
        <taxon>Eurotiales</taxon>
        <taxon>Aspergillaceae</taxon>
        <taxon>Penicillium</taxon>
    </lineage>
</organism>
<dbReference type="PROSITE" id="PS51142">
    <property type="entry name" value="NAS"/>
    <property type="match status" value="1"/>
</dbReference>
<dbReference type="GO" id="GO:0030418">
    <property type="term" value="P:nicotianamine biosynthetic process"/>
    <property type="evidence" value="ECO:0007669"/>
    <property type="project" value="InterPro"/>
</dbReference>
<dbReference type="InterPro" id="IPR004298">
    <property type="entry name" value="Nicotian_synth"/>
</dbReference>
<dbReference type="PANTHER" id="PTHR32266">
    <property type="entry name" value="NICOTIANAMINE SYNTHASE 3"/>
    <property type="match status" value="1"/>
</dbReference>
<dbReference type="InterPro" id="IPR029063">
    <property type="entry name" value="SAM-dependent_MTases_sf"/>
</dbReference>
<proteinExistence type="inferred from homology"/>
<reference evidence="5" key="1">
    <citation type="submission" date="2015-09" db="EMBL/GenBank/DDBJ databases">
        <authorList>
            <person name="Fill T.P."/>
            <person name="Baretta J.F."/>
            <person name="de Almeida L.G."/>
            <person name="Rocha M."/>
            <person name="de Souza D.H."/>
            <person name="Malavazi I."/>
            <person name="Cerdeira L.T."/>
            <person name="Hong H."/>
            <person name="Samborskyy M."/>
            <person name="de Vasconcelos A.T."/>
            <person name="Leadlay P."/>
            <person name="Rodrigues-Filho E."/>
        </authorList>
    </citation>
    <scope>NUCLEOTIDE SEQUENCE [LARGE SCALE GENOMIC DNA]</scope>
    <source>
        <strain evidence="5">LaBioMMi 136</strain>
    </source>
</reference>
<comment type="caution">
    <text evidence="4">The sequence shown here is derived from an EMBL/GenBank/DDBJ whole genome shotgun (WGS) entry which is preliminary data.</text>
</comment>
<gene>
    <name evidence="4" type="ORF">PEBR_31197</name>
</gene>
<name>A0A1S9RJ28_PENBI</name>
<evidence type="ECO:0000313" key="4">
    <source>
        <dbReference type="EMBL" id="OOQ85058.1"/>
    </source>
</evidence>
<accession>A0A1S9RJ28</accession>
<dbReference type="Proteomes" id="UP000190744">
    <property type="component" value="Unassembled WGS sequence"/>
</dbReference>
<keyword evidence="3" id="KW-0949">S-adenosyl-L-methionine</keyword>
<evidence type="ECO:0000256" key="3">
    <source>
        <dbReference type="ARBA" id="ARBA00022691"/>
    </source>
</evidence>
<evidence type="ECO:0000256" key="1">
    <source>
        <dbReference type="ARBA" id="ARBA00007009"/>
    </source>
</evidence>
<comment type="similarity">
    <text evidence="1">Belongs to the nicotianamine synthase (NAS)-like family.</text>
</comment>
<dbReference type="Pfam" id="PF03059">
    <property type="entry name" value="NAS"/>
    <property type="match status" value="1"/>
</dbReference>
<evidence type="ECO:0008006" key="6">
    <source>
        <dbReference type="Google" id="ProtNLM"/>
    </source>
</evidence>